<evidence type="ECO:0008006" key="8">
    <source>
        <dbReference type="Google" id="ProtNLM"/>
    </source>
</evidence>
<dbReference type="EMBL" id="CP084166">
    <property type="protein sequence ID" value="UJG41570.1"/>
    <property type="molecule type" value="Genomic_DNA"/>
</dbReference>
<dbReference type="AlphaFoldDB" id="A0A9Y1BMR4"/>
<keyword evidence="2" id="KW-1003">Cell membrane</keyword>
<reference evidence="7" key="1">
    <citation type="journal article" date="2022" name="Nat. Microbiol.">
        <title>Unique mobile elements and scalable gene flow at the prokaryote-eukaryote boundary revealed by circularized Asgard archaea genomes.</title>
        <authorList>
            <person name="Wu F."/>
            <person name="Speth D.R."/>
            <person name="Philosof A."/>
            <person name="Cremiere A."/>
            <person name="Narayanan A."/>
            <person name="Barco R.A."/>
            <person name="Connon S.A."/>
            <person name="Amend J.P."/>
            <person name="Antoshechkin I.A."/>
            <person name="Orphan V.J."/>
        </authorList>
    </citation>
    <scope>NUCLEOTIDE SEQUENCE</scope>
    <source>
        <strain evidence="7">PM71</strain>
    </source>
</reference>
<feature type="transmembrane region" description="Helical" evidence="6">
    <location>
        <begin position="385"/>
        <end position="404"/>
    </location>
</feature>
<evidence type="ECO:0000256" key="2">
    <source>
        <dbReference type="ARBA" id="ARBA00022475"/>
    </source>
</evidence>
<evidence type="ECO:0000256" key="6">
    <source>
        <dbReference type="SAM" id="Phobius"/>
    </source>
</evidence>
<feature type="transmembrane region" description="Helical" evidence="6">
    <location>
        <begin position="359"/>
        <end position="379"/>
    </location>
</feature>
<accession>A0A9Y1BMR4</accession>
<comment type="subcellular location">
    <subcellularLocation>
        <location evidence="1">Cell membrane</location>
        <topology evidence="1">Multi-pass membrane protein</topology>
    </subcellularLocation>
</comment>
<proteinExistence type="predicted"/>
<feature type="transmembrane region" description="Helical" evidence="6">
    <location>
        <begin position="53"/>
        <end position="71"/>
    </location>
</feature>
<feature type="transmembrane region" description="Helical" evidence="6">
    <location>
        <begin position="171"/>
        <end position="204"/>
    </location>
</feature>
<dbReference type="InterPro" id="IPR050833">
    <property type="entry name" value="Poly_Biosynth_Transport"/>
</dbReference>
<feature type="transmembrane region" description="Helical" evidence="6">
    <location>
        <begin position="83"/>
        <end position="105"/>
    </location>
</feature>
<feature type="transmembrane region" description="Helical" evidence="6">
    <location>
        <begin position="12"/>
        <end position="33"/>
    </location>
</feature>
<keyword evidence="3 6" id="KW-0812">Transmembrane</keyword>
<keyword evidence="5 6" id="KW-0472">Membrane</keyword>
<feature type="transmembrane region" description="Helical" evidence="6">
    <location>
        <begin position="327"/>
        <end position="347"/>
    </location>
</feature>
<dbReference type="PANTHER" id="PTHR30250">
    <property type="entry name" value="PST FAMILY PREDICTED COLANIC ACID TRANSPORTER"/>
    <property type="match status" value="1"/>
</dbReference>
<evidence type="ECO:0000256" key="5">
    <source>
        <dbReference type="ARBA" id="ARBA00023136"/>
    </source>
</evidence>
<feature type="transmembrane region" description="Helical" evidence="6">
    <location>
        <begin position="251"/>
        <end position="270"/>
    </location>
</feature>
<evidence type="ECO:0000256" key="4">
    <source>
        <dbReference type="ARBA" id="ARBA00022989"/>
    </source>
</evidence>
<dbReference type="Proteomes" id="UP001201020">
    <property type="component" value="Chromosome"/>
</dbReference>
<protein>
    <recommendedName>
        <fullName evidence="8">Polysaccharide biosynthesis protein C-terminal domain-containing protein</fullName>
    </recommendedName>
</protein>
<gene>
    <name evidence="7" type="ORF">K9W45_03665</name>
</gene>
<dbReference type="PANTHER" id="PTHR30250:SF26">
    <property type="entry name" value="PSMA PROTEIN"/>
    <property type="match status" value="1"/>
</dbReference>
<feature type="transmembrane region" description="Helical" evidence="6">
    <location>
        <begin position="147"/>
        <end position="165"/>
    </location>
</feature>
<feature type="transmembrane region" description="Helical" evidence="6">
    <location>
        <begin position="291"/>
        <end position="315"/>
    </location>
</feature>
<organism evidence="7">
    <name type="scientific">Candidatus Heimdallarchaeum aukensis</name>
    <dbReference type="NCBI Taxonomy" id="2876573"/>
    <lineage>
        <taxon>Archaea</taxon>
        <taxon>Promethearchaeati</taxon>
        <taxon>Candidatus Heimdallarchaeota</taxon>
        <taxon>Candidatus Heimdallarchaeia (ex Rinke et al. 2021) (nom. nud.)</taxon>
        <taxon>Candidatus Heimdallarchaeales</taxon>
        <taxon>Candidatus Heimdallarchaeaceae</taxon>
        <taxon>Candidatus Heimdallarchaeum</taxon>
    </lineage>
</organism>
<evidence type="ECO:0000256" key="1">
    <source>
        <dbReference type="ARBA" id="ARBA00004651"/>
    </source>
</evidence>
<evidence type="ECO:0000313" key="7">
    <source>
        <dbReference type="EMBL" id="UJG41570.1"/>
    </source>
</evidence>
<name>A0A9Y1BMR4_9ARCH</name>
<sequence length="413" mass="46752">MKDFIKQPLYQNSIYQMLSFAINSISGFIFWLIGSRIYPPNIIGINSTLVSNINLITLISMIGLNISILKFKEQYKIEELFGTYLKLLLCNSTVTSTVVIIILLLTMKELLYYLPFSIILFFVITSIFQVTYVFYDSYFLASNKSKYSLISASLASSLKIGLIFITKDIDVFGLLLSWGVAIGITILVLSLFFVNFKFLFSAFITSRVNIRLLKDTFNFSFDNYFATIFYRVPGLLAPTIVAKIVGVEYSAYLFIAGTFSAIIAMIPKIISQTMLAHVSHDSSKRNALETLFFALILVVIGIIIIFIFGDFFLNFFGVNYSVYSFKLLMLLSLGIFFSVFNFVFIMYKNSKGESKYAFKLHLIYAITCIPTMIIGVIYIGYLAVGYSILIANIVEFLAVILICLKNRESDLSN</sequence>
<evidence type="ECO:0000256" key="3">
    <source>
        <dbReference type="ARBA" id="ARBA00022692"/>
    </source>
</evidence>
<feature type="transmembrane region" description="Helical" evidence="6">
    <location>
        <begin position="111"/>
        <end position="135"/>
    </location>
</feature>
<dbReference type="GO" id="GO:0005886">
    <property type="term" value="C:plasma membrane"/>
    <property type="evidence" value="ECO:0007669"/>
    <property type="project" value="UniProtKB-SubCell"/>
</dbReference>
<keyword evidence="4 6" id="KW-1133">Transmembrane helix</keyword>